<dbReference type="EMBL" id="SXFB01000016">
    <property type="protein sequence ID" value="NFV27510.1"/>
    <property type="molecule type" value="Genomic_DNA"/>
</dbReference>
<proteinExistence type="predicted"/>
<dbReference type="InterPro" id="IPR041657">
    <property type="entry name" value="HTH_17"/>
</dbReference>
<gene>
    <name evidence="2" type="ORF">FDG31_15355</name>
</gene>
<dbReference type="GO" id="GO:0003677">
    <property type="term" value="F:DNA binding"/>
    <property type="evidence" value="ECO:0007669"/>
    <property type="project" value="InterPro"/>
</dbReference>
<dbReference type="NCBIfam" id="TIGR01764">
    <property type="entry name" value="excise"/>
    <property type="match status" value="1"/>
</dbReference>
<organism evidence="2 3">
    <name type="scientific">Clostridium botulinum</name>
    <dbReference type="NCBI Taxonomy" id="1491"/>
    <lineage>
        <taxon>Bacteria</taxon>
        <taxon>Bacillati</taxon>
        <taxon>Bacillota</taxon>
        <taxon>Clostridia</taxon>
        <taxon>Eubacteriales</taxon>
        <taxon>Clostridiaceae</taxon>
        <taxon>Clostridium</taxon>
    </lineage>
</organism>
<evidence type="ECO:0000259" key="1">
    <source>
        <dbReference type="Pfam" id="PF12728"/>
    </source>
</evidence>
<evidence type="ECO:0000313" key="3">
    <source>
        <dbReference type="Proteomes" id="UP000486903"/>
    </source>
</evidence>
<sequence>MSEMLYTVKEASKILKTNTDYVYSLIKKRYLKCLKLGSYKIRKSALEEFLTKYEGFDLSNLDDVKELDLS</sequence>
<dbReference type="Pfam" id="PF12728">
    <property type="entry name" value="HTH_17"/>
    <property type="match status" value="1"/>
</dbReference>
<accession>A0A6B4JJA2</accession>
<protein>
    <submittedName>
        <fullName evidence="2">Helix-turn-helix domain-containing protein</fullName>
    </submittedName>
</protein>
<feature type="domain" description="Helix-turn-helix" evidence="1">
    <location>
        <begin position="5"/>
        <end position="52"/>
    </location>
</feature>
<name>A0A6B4JJA2_CLOBO</name>
<dbReference type="RefSeq" id="WP_003373071.1">
    <property type="nucleotide sequence ID" value="NZ_JACBBA010000001.1"/>
</dbReference>
<comment type="caution">
    <text evidence="2">The sequence shown here is derived from an EMBL/GenBank/DDBJ whole genome shotgun (WGS) entry which is preliminary data.</text>
</comment>
<dbReference type="InterPro" id="IPR010093">
    <property type="entry name" value="SinI_DNA-bd"/>
</dbReference>
<evidence type="ECO:0000313" key="2">
    <source>
        <dbReference type="EMBL" id="NFV27510.1"/>
    </source>
</evidence>
<reference evidence="2 3" key="1">
    <citation type="submission" date="2019-04" db="EMBL/GenBank/DDBJ databases">
        <title>Genome sequencing of Clostridium botulinum Groups I-IV and Clostridium butyricum.</title>
        <authorList>
            <person name="Brunt J."/>
            <person name="Van Vliet A.H.M."/>
            <person name="Stringer S.C."/>
            <person name="Carter A.T."/>
            <person name="Peck M.W."/>
        </authorList>
    </citation>
    <scope>NUCLEOTIDE SEQUENCE [LARGE SCALE GENOMIC DNA]</scope>
    <source>
        <strain evidence="2 3">BL81</strain>
    </source>
</reference>
<dbReference type="Proteomes" id="UP000486903">
    <property type="component" value="Unassembled WGS sequence"/>
</dbReference>
<dbReference type="AlphaFoldDB" id="A0A6B4JJA2"/>